<accession>A0AA35M802</accession>
<evidence type="ECO:0000256" key="1">
    <source>
        <dbReference type="SAM" id="MobiDB-lite"/>
    </source>
</evidence>
<evidence type="ECO:0000313" key="3">
    <source>
        <dbReference type="EMBL" id="CAI6091356.1"/>
    </source>
</evidence>
<dbReference type="EMBL" id="CABFNP030001110">
    <property type="protein sequence ID" value="CAI6091356.1"/>
    <property type="molecule type" value="Genomic_DNA"/>
</dbReference>
<gene>
    <name evidence="3" type="ORF">CCHLO57077_00019119</name>
</gene>
<comment type="caution">
    <text evidence="3">The sequence shown here is derived from an EMBL/GenBank/DDBJ whole genome shotgun (WGS) entry which is preliminary data.</text>
</comment>
<dbReference type="Proteomes" id="UP001160390">
    <property type="component" value="Unassembled WGS sequence"/>
</dbReference>
<feature type="region of interest" description="Disordered" evidence="1">
    <location>
        <begin position="88"/>
        <end position="107"/>
    </location>
</feature>
<keyword evidence="4" id="KW-1185">Reference proteome</keyword>
<dbReference type="Pfam" id="PF06985">
    <property type="entry name" value="HET"/>
    <property type="match status" value="1"/>
</dbReference>
<feature type="domain" description="Heterokaryon incompatibility" evidence="2">
    <location>
        <begin position="330"/>
        <end position="481"/>
    </location>
</feature>
<proteinExistence type="predicted"/>
<protein>
    <recommendedName>
        <fullName evidence="2">Heterokaryon incompatibility domain-containing protein</fullName>
    </recommendedName>
</protein>
<dbReference type="AlphaFoldDB" id="A0AA35M802"/>
<evidence type="ECO:0000259" key="2">
    <source>
        <dbReference type="Pfam" id="PF06985"/>
    </source>
</evidence>
<dbReference type="PANTHER" id="PTHR33112:SF12">
    <property type="entry name" value="HETEROKARYON INCOMPATIBILITY DOMAIN-CONTAINING PROTEIN"/>
    <property type="match status" value="1"/>
</dbReference>
<organism evidence="3 4">
    <name type="scientific">Clonostachys chloroleuca</name>
    <dbReference type="NCBI Taxonomy" id="1926264"/>
    <lineage>
        <taxon>Eukaryota</taxon>
        <taxon>Fungi</taxon>
        <taxon>Dikarya</taxon>
        <taxon>Ascomycota</taxon>
        <taxon>Pezizomycotina</taxon>
        <taxon>Sordariomycetes</taxon>
        <taxon>Hypocreomycetidae</taxon>
        <taxon>Hypocreales</taxon>
        <taxon>Bionectriaceae</taxon>
        <taxon>Clonostachys</taxon>
    </lineage>
</organism>
<sequence length="1011" mass="115919">MFRDIRKIAYKGIRDLRTVTVVDNIYHRRNEDGAERFPPEIEEMRADLAEFSKKRNKTQVEKDAEPKREFSVDAMNDEAMEKIAVEIRAAGGDKDPEADREKLSSGENERFKEYKHHNFARRWGVLTNDPGKDEEWFIASPPVLSPDDPQYLCEMCRHIDFRALFSQRGLPGNIQAYSSSIQLHGLSRIMNAEHCAFCRLLRKKIERDDLLADHIPQAKEYGSFIMRVLDEGPDYALRIEFELPDVEATHPRFILAQMAEDEPRPLQGLTTSQETANLPRLKKWLDDCDSHHASATTNNINTLVGSTPPTLRFIDIEDNCITEVPTPCAYACLSYVWGQQGSQLQLTTDTRAKLEVPHALENAQTSGLPQTIIDALEVSRSVGLRYIWVDALCIIQDDDDDKAAIISKMGAIYGNSALTIVTSSNSDPTAGIPGVSRPRSQNQLSTTIQGMGVMIASHDTRLPQGDIEDSKWNSRAWTYQERVLSPRTVYFTESQMCFDCHHSNAFEDTVPVLDPEYKPLLVNEQTRFDSRMYDLWMRVWSDPTQYQYANKAFDIGDCIMSIISEDPDGPDGCSEDPAPIYRIKDAGSKTMDTPFVKGGTLWDMYKHGVRAYTKRLMTNPSDGVNAFLGIADVIRQGTNTTFWYGMPEFAFHQSLLWHPREPLKRRMERGSDEPLFPSWAWAAWEGSVSYRGRGWYNAVAFPCSPALQWLQKIPQEKMIGYIMQAVRNGQKSREEANEMIKNTLGVKDILEELHNADVIHFDYEERGWVVERDETRNVHFYTHPEYPGVKFDYPIFLPDQTLTKLPTDAGTLFFQTRVAPVKFADMPNTHVVSGPAVDQFLQIGLNDEKRSANYRPPWQRIVYHQGYRAGFLSLNVPWDEVDVQSDQYYLAVISREGLSQIEEPTLNWDMFWKMDPQTVVRGLFGEERTRKDGMTMRLVEEPVGPKEQRPRNETGDPYWDEYRFGEVTLFDVYNVLLLKKDGRMHERVGVGKVNYCAFHCTKAERETVRLV</sequence>
<dbReference type="PANTHER" id="PTHR33112">
    <property type="entry name" value="DOMAIN PROTEIN, PUTATIVE-RELATED"/>
    <property type="match status" value="1"/>
</dbReference>
<evidence type="ECO:0000313" key="4">
    <source>
        <dbReference type="Proteomes" id="UP001160390"/>
    </source>
</evidence>
<dbReference type="InterPro" id="IPR010730">
    <property type="entry name" value="HET"/>
</dbReference>
<reference evidence="3" key="1">
    <citation type="submission" date="2023-01" db="EMBL/GenBank/DDBJ databases">
        <authorList>
            <person name="Piombo E."/>
        </authorList>
    </citation>
    <scope>NUCLEOTIDE SEQUENCE</scope>
</reference>
<name>A0AA35M802_9HYPO</name>